<dbReference type="PIRSF" id="PIRSF037226">
    <property type="entry name" value="Amidohydrolase_ACY1L2_prd"/>
    <property type="match status" value="1"/>
</dbReference>
<dbReference type="GO" id="GO:0005737">
    <property type="term" value="C:cytoplasm"/>
    <property type="evidence" value="ECO:0007669"/>
    <property type="project" value="TreeGrafter"/>
</dbReference>
<dbReference type="GO" id="GO:0071713">
    <property type="term" value="F:para-aminobenzoyl-glutamate hydrolase activity"/>
    <property type="evidence" value="ECO:0007669"/>
    <property type="project" value="TreeGrafter"/>
</dbReference>
<dbReference type="InterPro" id="IPR017439">
    <property type="entry name" value="Amidohydrolase"/>
</dbReference>
<dbReference type="GO" id="GO:0016805">
    <property type="term" value="F:dipeptidase activity"/>
    <property type="evidence" value="ECO:0007669"/>
    <property type="project" value="InterPro"/>
</dbReference>
<evidence type="ECO:0000259" key="2">
    <source>
        <dbReference type="Pfam" id="PF07687"/>
    </source>
</evidence>
<dbReference type="PANTHER" id="PTHR30575">
    <property type="entry name" value="PEPTIDASE M20"/>
    <property type="match status" value="1"/>
</dbReference>
<dbReference type="Pfam" id="PF01546">
    <property type="entry name" value="Peptidase_M20"/>
    <property type="match status" value="1"/>
</dbReference>
<keyword evidence="3" id="KW-0378">Hydrolase</keyword>
<feature type="domain" description="Peptidase M20 dimerisation" evidence="2">
    <location>
        <begin position="178"/>
        <end position="269"/>
    </location>
</feature>
<accession>A0A496PJT9</accession>
<comment type="similarity">
    <text evidence="1">Belongs to the peptidase M20A family.</text>
</comment>
<evidence type="ECO:0000256" key="1">
    <source>
        <dbReference type="PIRNR" id="PIRNR037226"/>
    </source>
</evidence>
<gene>
    <name evidence="3" type="ORF">DWQ67_06670</name>
</gene>
<dbReference type="RefSeq" id="WP_121484800.1">
    <property type="nucleotide sequence ID" value="NZ_QQXL01000003.1"/>
</dbReference>
<dbReference type="SUPFAM" id="SSF53187">
    <property type="entry name" value="Zn-dependent exopeptidases"/>
    <property type="match status" value="1"/>
</dbReference>
<evidence type="ECO:0000313" key="4">
    <source>
        <dbReference type="Proteomes" id="UP000273119"/>
    </source>
</evidence>
<dbReference type="InterPro" id="IPR011650">
    <property type="entry name" value="Peptidase_M20_dimer"/>
</dbReference>
<comment type="caution">
    <text evidence="3">The sequence shown here is derived from an EMBL/GenBank/DDBJ whole genome shotgun (WGS) entry which is preliminary data.</text>
</comment>
<dbReference type="Pfam" id="PF07687">
    <property type="entry name" value="M20_dimer"/>
    <property type="match status" value="1"/>
</dbReference>
<dbReference type="InterPro" id="IPR017144">
    <property type="entry name" value="Xaa-Arg_dipeptidase"/>
</dbReference>
<dbReference type="AlphaFoldDB" id="A0A496PJT9"/>
<sequence>MSPTPTPADVLESVRAAVLEAEPHLLELSHALSDDPELAFDEVRAAARVAAVLEDAGFTLTREAYGLPTAIEAVYGTGELTVVIACEYDALPGVGHACGHNIIAAAAVGAALGLAPLADELGLRLVLLGTPAEESGGGKILLLQRGAWDSAALSLMVHPSTAGQLPATGLVTFALEHVRVEFSGRAAHAAAAPQTGINAGDAITLTQVGLGLLRQQLPPATIVASRVVEAGVATNIIPDTGVMEIEIRGANAQEWNDVRARIRKVVEGAAIATGCTWSVEPTEVPYEPLTSDPDLADLWDGVLAEDLGYSSGSIPPGYVGGSTDMGNVSQYLPSIHPMLELKDVEATPHHADFAAAARSAAGDRAVVDGALGLAFTVAKAASLTELRARLLDLQAQRKPFATFDAER</sequence>
<dbReference type="GO" id="GO:0046657">
    <property type="term" value="P:folic acid catabolic process"/>
    <property type="evidence" value="ECO:0007669"/>
    <property type="project" value="TreeGrafter"/>
</dbReference>
<dbReference type="Proteomes" id="UP000273119">
    <property type="component" value="Unassembled WGS sequence"/>
</dbReference>
<dbReference type="Gene3D" id="3.40.630.10">
    <property type="entry name" value="Zn peptidases"/>
    <property type="match status" value="1"/>
</dbReference>
<dbReference type="EMBL" id="QQXL01000003">
    <property type="protein sequence ID" value="RKW70774.1"/>
    <property type="molecule type" value="Genomic_DNA"/>
</dbReference>
<dbReference type="NCBIfam" id="TIGR01891">
    <property type="entry name" value="amidohydrolases"/>
    <property type="match status" value="1"/>
</dbReference>
<dbReference type="InterPro" id="IPR036264">
    <property type="entry name" value="Bact_exopeptidase_dim_dom"/>
</dbReference>
<dbReference type="PANTHER" id="PTHR30575:SF0">
    <property type="entry name" value="XAA-ARG DIPEPTIDASE"/>
    <property type="match status" value="1"/>
</dbReference>
<proteinExistence type="inferred from homology"/>
<name>A0A496PJT9_9MICC</name>
<dbReference type="SUPFAM" id="SSF55031">
    <property type="entry name" value="Bacterial exopeptidase dimerisation domain"/>
    <property type="match status" value="1"/>
</dbReference>
<protein>
    <recommendedName>
        <fullName evidence="1">Peptidase M20 domain-containing protein 2</fullName>
    </recommendedName>
</protein>
<evidence type="ECO:0000313" key="3">
    <source>
        <dbReference type="EMBL" id="RKW70774.1"/>
    </source>
</evidence>
<reference evidence="3 4" key="1">
    <citation type="submission" date="2018-07" db="EMBL/GenBank/DDBJ databases">
        <title>Arthrobacter sp. nov., isolated from raw cow's milk with high bacterial count.</title>
        <authorList>
            <person name="Hahne J."/>
            <person name="Isele D."/>
            <person name="Lipski A."/>
        </authorList>
    </citation>
    <scope>NUCLEOTIDE SEQUENCE [LARGE SCALE GENOMIC DNA]</scope>
    <source>
        <strain evidence="3 4">JZ R-183</strain>
    </source>
</reference>
<dbReference type="InterPro" id="IPR002933">
    <property type="entry name" value="Peptidase_M20"/>
</dbReference>
<dbReference type="Gene3D" id="3.30.70.360">
    <property type="match status" value="1"/>
</dbReference>
<keyword evidence="4" id="KW-1185">Reference proteome</keyword>
<dbReference type="InterPro" id="IPR052030">
    <property type="entry name" value="Peptidase_M20/M20A_hydrolases"/>
</dbReference>
<organism evidence="3 4">
    <name type="scientific">Galactobacter caseinivorans</name>
    <dbReference type="NCBI Taxonomy" id="2676123"/>
    <lineage>
        <taxon>Bacteria</taxon>
        <taxon>Bacillati</taxon>
        <taxon>Actinomycetota</taxon>
        <taxon>Actinomycetes</taxon>
        <taxon>Micrococcales</taxon>
        <taxon>Micrococcaceae</taxon>
        <taxon>Galactobacter</taxon>
    </lineage>
</organism>